<evidence type="ECO:0000256" key="3">
    <source>
        <dbReference type="ARBA" id="ARBA00022723"/>
    </source>
</evidence>
<evidence type="ECO:0000256" key="4">
    <source>
        <dbReference type="ARBA" id="ARBA00022801"/>
    </source>
</evidence>
<reference evidence="8" key="1">
    <citation type="submission" date="2023-06" db="EMBL/GenBank/DDBJ databases">
        <title>Survivors Of The Sea: Transcriptome response of Skeletonema marinoi to long-term dormancy.</title>
        <authorList>
            <person name="Pinder M.I.M."/>
            <person name="Kourtchenko O."/>
            <person name="Robertson E.K."/>
            <person name="Larsson T."/>
            <person name="Maumus F."/>
            <person name="Osuna-Cruz C.M."/>
            <person name="Vancaester E."/>
            <person name="Stenow R."/>
            <person name="Vandepoele K."/>
            <person name="Ploug H."/>
            <person name="Bruchert V."/>
            <person name="Godhe A."/>
            <person name="Topel M."/>
        </authorList>
    </citation>
    <scope>NUCLEOTIDE SEQUENCE</scope>
    <source>
        <strain evidence="8">R05AC</strain>
    </source>
</reference>
<dbReference type="PANTHER" id="PTHR43690">
    <property type="entry name" value="NARDILYSIN"/>
    <property type="match status" value="1"/>
</dbReference>
<keyword evidence="4" id="KW-0378">Hydrolase</keyword>
<dbReference type="GO" id="GO:0043171">
    <property type="term" value="P:peptide catabolic process"/>
    <property type="evidence" value="ECO:0007669"/>
    <property type="project" value="TreeGrafter"/>
</dbReference>
<evidence type="ECO:0000313" key="8">
    <source>
        <dbReference type="EMBL" id="KAK1749003.1"/>
    </source>
</evidence>
<comment type="caution">
    <text evidence="8">The sequence shown here is derived from an EMBL/GenBank/DDBJ whole genome shotgun (WGS) entry which is preliminary data.</text>
</comment>
<evidence type="ECO:0000256" key="5">
    <source>
        <dbReference type="ARBA" id="ARBA00022833"/>
    </source>
</evidence>
<dbReference type="Proteomes" id="UP001224775">
    <property type="component" value="Unassembled WGS sequence"/>
</dbReference>
<feature type="domain" description="Peptidase M16 N-terminal" evidence="7">
    <location>
        <begin position="1"/>
        <end position="97"/>
    </location>
</feature>
<dbReference type="GO" id="GO:0046872">
    <property type="term" value="F:metal ion binding"/>
    <property type="evidence" value="ECO:0007669"/>
    <property type="project" value="UniProtKB-KW"/>
</dbReference>
<dbReference type="InterPro" id="IPR011249">
    <property type="entry name" value="Metalloenz_LuxS/M16"/>
</dbReference>
<evidence type="ECO:0000256" key="6">
    <source>
        <dbReference type="ARBA" id="ARBA00023049"/>
    </source>
</evidence>
<organism evidence="8 9">
    <name type="scientific">Skeletonema marinoi</name>
    <dbReference type="NCBI Taxonomy" id="267567"/>
    <lineage>
        <taxon>Eukaryota</taxon>
        <taxon>Sar</taxon>
        <taxon>Stramenopiles</taxon>
        <taxon>Ochrophyta</taxon>
        <taxon>Bacillariophyta</taxon>
        <taxon>Coscinodiscophyceae</taxon>
        <taxon>Thalassiosirophycidae</taxon>
        <taxon>Thalassiosirales</taxon>
        <taxon>Skeletonemataceae</taxon>
        <taxon>Skeletonema</taxon>
        <taxon>Skeletonema marinoi-dohrnii complex</taxon>
    </lineage>
</organism>
<dbReference type="GO" id="GO:0004222">
    <property type="term" value="F:metalloendopeptidase activity"/>
    <property type="evidence" value="ECO:0007669"/>
    <property type="project" value="TreeGrafter"/>
</dbReference>
<evidence type="ECO:0000313" key="9">
    <source>
        <dbReference type="Proteomes" id="UP001224775"/>
    </source>
</evidence>
<gene>
    <name evidence="8" type="ORF">QTG54_000942</name>
</gene>
<dbReference type="GO" id="GO:0005829">
    <property type="term" value="C:cytosol"/>
    <property type="evidence" value="ECO:0007669"/>
    <property type="project" value="TreeGrafter"/>
</dbReference>
<keyword evidence="2" id="KW-0645">Protease</keyword>
<dbReference type="GO" id="GO:0051603">
    <property type="term" value="P:proteolysis involved in protein catabolic process"/>
    <property type="evidence" value="ECO:0007669"/>
    <property type="project" value="TreeGrafter"/>
</dbReference>
<dbReference type="SUPFAM" id="SSF63411">
    <property type="entry name" value="LuxS/MPP-like metallohydrolase"/>
    <property type="match status" value="1"/>
</dbReference>
<dbReference type="InterPro" id="IPR011765">
    <property type="entry name" value="Pept_M16_N"/>
</dbReference>
<dbReference type="EMBL" id="JATAAI010000001">
    <property type="protein sequence ID" value="KAK1749003.1"/>
    <property type="molecule type" value="Genomic_DNA"/>
</dbReference>
<dbReference type="AlphaFoldDB" id="A0AAD8YMB1"/>
<dbReference type="InterPro" id="IPR050626">
    <property type="entry name" value="Peptidase_M16"/>
</dbReference>
<dbReference type="Gene3D" id="3.30.830.10">
    <property type="entry name" value="Metalloenzyme, LuxS/M16 peptidase-like"/>
    <property type="match status" value="1"/>
</dbReference>
<evidence type="ECO:0000256" key="1">
    <source>
        <dbReference type="ARBA" id="ARBA00007261"/>
    </source>
</evidence>
<proteinExistence type="inferred from homology"/>
<evidence type="ECO:0000256" key="2">
    <source>
        <dbReference type="ARBA" id="ARBA00022670"/>
    </source>
</evidence>
<sequence>MLFLGTEKYPEEDSFAKFLSANGGYNNAFTDSEKTVYFFEVDGSIDKRFSEALLRFGSFFSGPLFTESATGRELNAIDSENAKNLQNDIFRLYELEKDRVNLTTL</sequence>
<keyword evidence="5" id="KW-0862">Zinc</keyword>
<keyword evidence="9" id="KW-1185">Reference proteome</keyword>
<dbReference type="Pfam" id="PF00675">
    <property type="entry name" value="Peptidase_M16"/>
    <property type="match status" value="1"/>
</dbReference>
<dbReference type="PANTHER" id="PTHR43690:SF18">
    <property type="entry name" value="INSULIN-DEGRADING ENZYME-RELATED"/>
    <property type="match status" value="1"/>
</dbReference>
<comment type="similarity">
    <text evidence="1">Belongs to the peptidase M16 family.</text>
</comment>
<keyword evidence="6" id="KW-0482">Metalloprotease</keyword>
<keyword evidence="3" id="KW-0479">Metal-binding</keyword>
<protein>
    <recommendedName>
        <fullName evidence="7">Peptidase M16 N-terminal domain-containing protein</fullName>
    </recommendedName>
</protein>
<evidence type="ECO:0000259" key="7">
    <source>
        <dbReference type="Pfam" id="PF00675"/>
    </source>
</evidence>
<name>A0AAD8YMB1_9STRA</name>
<accession>A0AAD8YMB1</accession>
<dbReference type="GO" id="GO:0005739">
    <property type="term" value="C:mitochondrion"/>
    <property type="evidence" value="ECO:0007669"/>
    <property type="project" value="TreeGrafter"/>
</dbReference>